<keyword evidence="1" id="KW-0732">Signal</keyword>
<name>A0A0M3KC10_ANISI</name>
<organism evidence="4">
    <name type="scientific">Anisakis simplex</name>
    <name type="common">Herring worm</name>
    <dbReference type="NCBI Taxonomy" id="6269"/>
    <lineage>
        <taxon>Eukaryota</taxon>
        <taxon>Metazoa</taxon>
        <taxon>Ecdysozoa</taxon>
        <taxon>Nematoda</taxon>
        <taxon>Chromadorea</taxon>
        <taxon>Rhabditida</taxon>
        <taxon>Spirurina</taxon>
        <taxon>Ascaridomorpha</taxon>
        <taxon>Ascaridoidea</taxon>
        <taxon>Anisakidae</taxon>
        <taxon>Anisakis</taxon>
        <taxon>Anisakis simplex complex</taxon>
    </lineage>
</organism>
<reference evidence="4" key="1">
    <citation type="submission" date="2017-02" db="UniProtKB">
        <authorList>
            <consortium name="WormBaseParasite"/>
        </authorList>
    </citation>
    <scope>IDENTIFICATION</scope>
</reference>
<gene>
    <name evidence="2" type="ORF">ASIM_LOCUS17908</name>
</gene>
<proteinExistence type="predicted"/>
<evidence type="ECO:0000313" key="3">
    <source>
        <dbReference type="Proteomes" id="UP000267096"/>
    </source>
</evidence>
<feature type="chain" id="PRO_5043121357" evidence="1">
    <location>
        <begin position="28"/>
        <end position="253"/>
    </location>
</feature>
<reference evidence="2 3" key="2">
    <citation type="submission" date="2018-11" db="EMBL/GenBank/DDBJ databases">
        <authorList>
            <consortium name="Pathogen Informatics"/>
        </authorList>
    </citation>
    <scope>NUCLEOTIDE SEQUENCE [LARGE SCALE GENOMIC DNA]</scope>
</reference>
<dbReference type="Proteomes" id="UP000267096">
    <property type="component" value="Unassembled WGS sequence"/>
</dbReference>
<dbReference type="OrthoDB" id="5849945at2759"/>
<feature type="signal peptide" evidence="1">
    <location>
        <begin position="1"/>
        <end position="27"/>
    </location>
</feature>
<keyword evidence="3" id="KW-1185">Reference proteome</keyword>
<evidence type="ECO:0000256" key="1">
    <source>
        <dbReference type="SAM" id="SignalP"/>
    </source>
</evidence>
<protein>
    <submittedName>
        <fullName evidence="4">Sema domain-containing protein</fullName>
    </submittedName>
</protein>
<evidence type="ECO:0000313" key="4">
    <source>
        <dbReference type="WBParaSite" id="ASIM_0001850901-mRNA-1"/>
    </source>
</evidence>
<evidence type="ECO:0000313" key="2">
    <source>
        <dbReference type="EMBL" id="VDK62050.1"/>
    </source>
</evidence>
<accession>A0A0M3KC10</accession>
<dbReference type="AlphaFoldDB" id="A0A0M3KC10"/>
<dbReference type="WBParaSite" id="ASIM_0001850901-mRNA-1">
    <property type="protein sequence ID" value="ASIM_0001850901-mRNA-1"/>
    <property type="gene ID" value="ASIM_0001850901"/>
</dbReference>
<dbReference type="EMBL" id="UYRR01034737">
    <property type="protein sequence ID" value="VDK62050.1"/>
    <property type="molecule type" value="Genomic_DNA"/>
</dbReference>
<sequence>MWPAIPLNIVIILSLCELSFLVDFNNAQPDPRLAAGEIESSTESVIIAVNDDNNSTSNISNINNINISYLDEPECSLSNIRQMLGHDDFSLLGISANCLIFFVTGDEIAEGHFDLSRITDKPGKCKDPKPIFYKQDNEYKILVAQKKSVYTSGCKWEEHQSYHSCKFSRSAWMKKSVAPDGDVDEIIGHVTDLNTDILHILYTNEEASMFDAMYNISSQNFVATAKIDEASFKISSFDSDLMVSDDFEKLQTI</sequence>